<name>A0A654ARJ6_SPHMU</name>
<reference evidence="1 2" key="1">
    <citation type="submission" date="2019-10" db="EMBL/GenBank/DDBJ databases">
        <authorList>
            <person name="Karimi E."/>
        </authorList>
    </citation>
    <scope>NUCLEOTIDE SEQUENCE [LARGE SCALE GENOMIC DNA]</scope>
    <source>
        <strain evidence="1 2">Sphingobacterium sp. 8BC</strain>
    </source>
</reference>
<dbReference type="AlphaFoldDB" id="A0A654ARJ6"/>
<protein>
    <submittedName>
        <fullName evidence="1">Uncharacterized protein</fullName>
    </submittedName>
</protein>
<evidence type="ECO:0000313" key="1">
    <source>
        <dbReference type="EMBL" id="VXC69596.1"/>
    </source>
</evidence>
<dbReference type="EMBL" id="CABWMV010000007">
    <property type="protein sequence ID" value="VXC69596.1"/>
    <property type="molecule type" value="Genomic_DNA"/>
</dbReference>
<accession>A0A654ARJ6</accession>
<gene>
    <name evidence="1" type="ORF">SPHINGO8BC_150525</name>
</gene>
<evidence type="ECO:0000313" key="2">
    <source>
        <dbReference type="Proteomes" id="UP000432350"/>
    </source>
</evidence>
<dbReference type="Proteomes" id="UP000432350">
    <property type="component" value="Unassembled WGS sequence"/>
</dbReference>
<organism evidence="1 2">
    <name type="scientific">Sphingobacterium multivorum</name>
    <dbReference type="NCBI Taxonomy" id="28454"/>
    <lineage>
        <taxon>Bacteria</taxon>
        <taxon>Pseudomonadati</taxon>
        <taxon>Bacteroidota</taxon>
        <taxon>Sphingobacteriia</taxon>
        <taxon>Sphingobacteriales</taxon>
        <taxon>Sphingobacteriaceae</taxon>
        <taxon>Sphingobacterium</taxon>
    </lineage>
</organism>
<sequence length="50" mass="5453">MLHTEKNIGLGTKGNIYFSRGTNPGTKTNNLAIRVTSASRLINNCVYIEA</sequence>
<proteinExistence type="predicted"/>